<evidence type="ECO:0000313" key="2">
    <source>
        <dbReference type="Proteomes" id="UP000266258"/>
    </source>
</evidence>
<reference evidence="1 2" key="1">
    <citation type="submission" date="2017-08" db="EMBL/GenBank/DDBJ databases">
        <title>Reclassification of Bisgaard taxon 37 and 44.</title>
        <authorList>
            <person name="Christensen H."/>
        </authorList>
    </citation>
    <scope>NUCLEOTIDE SEQUENCE [LARGE SCALE GENOMIC DNA]</scope>
    <source>
        <strain evidence="1 2">B96_4</strain>
    </source>
</reference>
<keyword evidence="1" id="KW-0378">Hydrolase</keyword>
<proteinExistence type="predicted"/>
<keyword evidence="1" id="KW-0255">Endonuclease</keyword>
<sequence>MLNEGWDVLNLFDIVRLYDTRQASGKAGKIGAYTIREAQLIGRGARYCPFVDDDHELKFKRKYDSDLSNPKRILETMYFHSKNDSRYITELKQALIETGLQAQELIRLEYKLKEDFKNSDFFKDGFVFANKRVIKSRAQVTGVEDRVKGKSYQFKTKSGKGYESSFFDENENNDLSKVSNLDLITNTKVLKFKDIDLNILLGASEFFNELRFDILQEKYPHLTSKKEFLTSENYLGNCRIEITYFNQSLLGKDIFLAVKQVLNEISSHILSLKPQYEGTHEFEAKRINEVLKDKTIQVEKIDSNGGKGASQNDCDIIDLHVNLEKENWYVFNDNYGTSEEK</sequence>
<dbReference type="AlphaFoldDB" id="A0A3A1Y187"/>
<keyword evidence="1" id="KW-0540">Nuclease</keyword>
<comment type="caution">
    <text evidence="1">The sequence shown here is derived from an EMBL/GenBank/DDBJ whole genome shotgun (WGS) entry which is preliminary data.</text>
</comment>
<feature type="non-terminal residue" evidence="1">
    <location>
        <position position="341"/>
    </location>
</feature>
<gene>
    <name evidence="1" type="ORF">CJP74_07875</name>
</gene>
<dbReference type="RefSeq" id="WP_222987057.1">
    <property type="nucleotide sequence ID" value="NZ_NRJH01000091.1"/>
</dbReference>
<protein>
    <submittedName>
        <fullName evidence="1">Type III restriction endonuclease subunit R</fullName>
    </submittedName>
</protein>
<evidence type="ECO:0000313" key="1">
    <source>
        <dbReference type="EMBL" id="RIY31200.1"/>
    </source>
</evidence>
<dbReference type="GO" id="GO:0004519">
    <property type="term" value="F:endonuclease activity"/>
    <property type="evidence" value="ECO:0007669"/>
    <property type="project" value="UniProtKB-KW"/>
</dbReference>
<dbReference type="CDD" id="cd18785">
    <property type="entry name" value="SF2_C"/>
    <property type="match status" value="1"/>
</dbReference>
<keyword evidence="2" id="KW-1185">Reference proteome</keyword>
<dbReference type="EMBL" id="NRJH01000091">
    <property type="protein sequence ID" value="RIY31200.1"/>
    <property type="molecule type" value="Genomic_DNA"/>
</dbReference>
<accession>A0A3A1Y187</accession>
<name>A0A3A1Y187_9GAMM</name>
<dbReference type="Proteomes" id="UP000266258">
    <property type="component" value="Unassembled WGS sequence"/>
</dbReference>
<organism evidence="1 2">
    <name type="scientific">Psittacicella melopsittaci</name>
    <dbReference type="NCBI Taxonomy" id="2028576"/>
    <lineage>
        <taxon>Bacteria</taxon>
        <taxon>Pseudomonadati</taxon>
        <taxon>Pseudomonadota</taxon>
        <taxon>Gammaproteobacteria</taxon>
        <taxon>Pasteurellales</taxon>
        <taxon>Psittacicellaceae</taxon>
        <taxon>Psittacicella</taxon>
    </lineage>
</organism>